<gene>
    <name evidence="1" type="ORF">DQG23_02585</name>
</gene>
<dbReference type="Gene3D" id="3.40.190.10">
    <property type="entry name" value="Periplasmic binding protein-like II"/>
    <property type="match status" value="1"/>
</dbReference>
<evidence type="ECO:0000313" key="2">
    <source>
        <dbReference type="Proteomes" id="UP000250369"/>
    </source>
</evidence>
<accession>A0A329MU47</accession>
<dbReference type="EMBL" id="QMFB01000001">
    <property type="protein sequence ID" value="RAV23100.1"/>
    <property type="molecule type" value="Genomic_DNA"/>
</dbReference>
<dbReference type="PANTHER" id="PTHR43649">
    <property type="entry name" value="ARABINOSE-BINDING PROTEIN-RELATED"/>
    <property type="match status" value="1"/>
</dbReference>
<dbReference type="Gene3D" id="2.60.120.260">
    <property type="entry name" value="Galactose-binding domain-like"/>
    <property type="match status" value="2"/>
</dbReference>
<dbReference type="Proteomes" id="UP000250369">
    <property type="component" value="Unassembled WGS sequence"/>
</dbReference>
<organism evidence="1 2">
    <name type="scientific">Paenibacillus contaminans</name>
    <dbReference type="NCBI Taxonomy" id="450362"/>
    <lineage>
        <taxon>Bacteria</taxon>
        <taxon>Bacillati</taxon>
        <taxon>Bacillota</taxon>
        <taxon>Bacilli</taxon>
        <taxon>Bacillales</taxon>
        <taxon>Paenibacillaceae</taxon>
        <taxon>Paenibacillus</taxon>
    </lineage>
</organism>
<sequence>MLRAGSGRRLRYALAALALLMVVAAGCGQPGRQLSRAVSGEGGKGLLTPGGYLEWLGELRKTGVSDSQNVDIAITAEQFAAISDPAHFTGDEEGLLWSGENGWIEWKVSVPQDGFYNINAVYDAAGDRPVDIVRGLQIDGSYPYNEAENIRLKKSYVHDQYPFQKDEFGNHMRPRSIIAQGWKDIQLVDYSVDPAPLRFHLTKGEHLIRLVAVSEPMKLKSLRIQSPRILGEYAEPAAGQDLQGDWVQIVEAENIYRKSNTSIQITSQNHATISPSTGGSMIYNALGGEQFKQQGQWVEWRFEVPEAGYYEIGMKYLQSYLNQFYAFRTFSIDGVVPNQSMLNVGFPYSTEWHNMTLNDNGGQAMLFYLDQGEHTVRMTVNAATAMPIYQSLIRNIELISDLEYSIRKVTGNFDRSSGAGNIDLNRDWDLVKYIPDLNDRMNEIIDDLNVQAGRLAAMSTGTTDTENSFRMAVSELTKLRDHPREMANRLDVFTKIQSNLGTWLFRLQDQPLALDYLWVAKPGSKLPKAEPTMLQKLGHTSLSFIRTFTKDYDYRRKTPGAIDVWVNRGRDYADLIQRLADETFTRETGVAVNVNLVPDPNMFILGNAADIQPDVALGLDNTMPVDFAIRGSMLDLSRFDDFAEVAGRFRPEQMDVFSYDGGTYAIPENQNFSLLVYRKDILGALGLSAPDTWDDLYGMLPTLQQNGYNFYVNPKDHLPFMYQNGASYYTDDALESGLNTTESLQAFQQWTDLFTLYQLPSDLPGFFTHFRLGDIPIGIIDFNLYLQLQFAAPEIAGKWAIAPIPGTKKAEDGTIERWAGGAMQAGVIFQKTSRKEDAWRFLKWWTSDEIQARFGNEIEAQYGPEYRWNTANREALGTLPWPSKDLEIIQAQLEWYREIPQVPGGYFTARQLDFAWNDVVVAKKKAKGSLEKAFIDINREMSRKQIEFGLRDVEGNIVKKPMLPSVLRERKEGGEGR</sequence>
<evidence type="ECO:0008006" key="3">
    <source>
        <dbReference type="Google" id="ProtNLM"/>
    </source>
</evidence>
<reference evidence="1 2" key="1">
    <citation type="journal article" date="2009" name="Int. J. Syst. Evol. Microbiol.">
        <title>Paenibacillus contaminans sp. nov., isolated from a contaminated laboratory plate.</title>
        <authorList>
            <person name="Chou J.H."/>
            <person name="Lee J.H."/>
            <person name="Lin M.C."/>
            <person name="Chang P.S."/>
            <person name="Arun A.B."/>
            <person name="Young C.C."/>
            <person name="Chen W.M."/>
        </authorList>
    </citation>
    <scope>NUCLEOTIDE SEQUENCE [LARGE SCALE GENOMIC DNA]</scope>
    <source>
        <strain evidence="1 2">CKOBP-6</strain>
    </source>
</reference>
<dbReference type="OrthoDB" id="383574at2"/>
<dbReference type="InterPro" id="IPR050490">
    <property type="entry name" value="Bact_solute-bd_prot1"/>
</dbReference>
<dbReference type="PANTHER" id="PTHR43649:SF27">
    <property type="entry name" value="EXTRACELLULAR SOLUTE-BINDING PROTEIN FAMILY 1"/>
    <property type="match status" value="1"/>
</dbReference>
<proteinExistence type="predicted"/>
<dbReference type="AlphaFoldDB" id="A0A329MU47"/>
<dbReference type="SUPFAM" id="SSF53850">
    <property type="entry name" value="Periplasmic binding protein-like II"/>
    <property type="match status" value="1"/>
</dbReference>
<evidence type="ECO:0000313" key="1">
    <source>
        <dbReference type="EMBL" id="RAV23100.1"/>
    </source>
</evidence>
<keyword evidence="2" id="KW-1185">Reference proteome</keyword>
<comment type="caution">
    <text evidence="1">The sequence shown here is derived from an EMBL/GenBank/DDBJ whole genome shotgun (WGS) entry which is preliminary data.</text>
</comment>
<dbReference type="InterPro" id="IPR006059">
    <property type="entry name" value="SBP"/>
</dbReference>
<dbReference type="PROSITE" id="PS51257">
    <property type="entry name" value="PROKAR_LIPOPROTEIN"/>
    <property type="match status" value="1"/>
</dbReference>
<dbReference type="RefSeq" id="WP_113029211.1">
    <property type="nucleotide sequence ID" value="NZ_QMFB01000001.1"/>
</dbReference>
<name>A0A329MU47_9BACL</name>
<protein>
    <recommendedName>
        <fullName evidence="3">ABC transporter substrate-binding protein</fullName>
    </recommendedName>
</protein>
<dbReference type="Pfam" id="PF01547">
    <property type="entry name" value="SBP_bac_1"/>
    <property type="match status" value="1"/>
</dbReference>